<dbReference type="SUPFAM" id="SSF55961">
    <property type="entry name" value="Bet v1-like"/>
    <property type="match status" value="1"/>
</dbReference>
<accession>A0ABV9S9W0</accession>
<comment type="caution">
    <text evidence="1">The sequence shown here is derived from an EMBL/GenBank/DDBJ whole genome shotgun (WGS) entry which is preliminary data.</text>
</comment>
<reference evidence="2" key="1">
    <citation type="journal article" date="2019" name="Int. J. Syst. Evol. Microbiol.">
        <title>The Global Catalogue of Microorganisms (GCM) 10K type strain sequencing project: providing services to taxonomists for standard genome sequencing and annotation.</title>
        <authorList>
            <consortium name="The Broad Institute Genomics Platform"/>
            <consortium name="The Broad Institute Genome Sequencing Center for Infectious Disease"/>
            <person name="Wu L."/>
            <person name="Ma J."/>
        </authorList>
    </citation>
    <scope>NUCLEOTIDE SEQUENCE [LARGE SCALE GENOMIC DNA]</scope>
    <source>
        <strain evidence="2">ZS-22-S1</strain>
    </source>
</reference>
<dbReference type="Gene3D" id="3.30.530.20">
    <property type="match status" value="1"/>
</dbReference>
<dbReference type="InterPro" id="IPR023393">
    <property type="entry name" value="START-like_dom_sf"/>
</dbReference>
<protein>
    <submittedName>
        <fullName evidence="1">SRPBCC family protein</fullName>
    </submittedName>
</protein>
<sequence length="143" mass="15165">MPKVNATVTVPASPSRTWAVASDLTRFDEWMTLHDGWRGELPAEIAKGTSLTSVVKVMGLRNRVSWQVDSYTPPSAMRIRGRGVGGVHVALTLAIQESGAGSTVTVDAEVTGRPVFGPVGMAIGRAVRADVRRSVAALADLVR</sequence>
<dbReference type="RefSeq" id="WP_378059548.1">
    <property type="nucleotide sequence ID" value="NZ_JBHSIS010000020.1"/>
</dbReference>
<dbReference type="Pfam" id="PF10604">
    <property type="entry name" value="Polyketide_cyc2"/>
    <property type="match status" value="1"/>
</dbReference>
<keyword evidence="2" id="KW-1185">Reference proteome</keyword>
<evidence type="ECO:0000313" key="1">
    <source>
        <dbReference type="EMBL" id="MFC4857554.1"/>
    </source>
</evidence>
<dbReference type="EMBL" id="JBHSIS010000020">
    <property type="protein sequence ID" value="MFC4857554.1"/>
    <property type="molecule type" value="Genomic_DNA"/>
</dbReference>
<proteinExistence type="predicted"/>
<evidence type="ECO:0000313" key="2">
    <source>
        <dbReference type="Proteomes" id="UP001595859"/>
    </source>
</evidence>
<name>A0ABV9S9W0_9PSEU</name>
<dbReference type="InterPro" id="IPR019587">
    <property type="entry name" value="Polyketide_cyclase/dehydratase"/>
</dbReference>
<organism evidence="1 2">
    <name type="scientific">Actinophytocola glycyrrhizae</name>
    <dbReference type="NCBI Taxonomy" id="2044873"/>
    <lineage>
        <taxon>Bacteria</taxon>
        <taxon>Bacillati</taxon>
        <taxon>Actinomycetota</taxon>
        <taxon>Actinomycetes</taxon>
        <taxon>Pseudonocardiales</taxon>
        <taxon>Pseudonocardiaceae</taxon>
    </lineage>
</organism>
<gene>
    <name evidence="1" type="ORF">ACFPCV_28995</name>
</gene>
<dbReference type="Proteomes" id="UP001595859">
    <property type="component" value="Unassembled WGS sequence"/>
</dbReference>
<dbReference type="CDD" id="cd07812">
    <property type="entry name" value="SRPBCC"/>
    <property type="match status" value="1"/>
</dbReference>